<comment type="catalytic activity">
    <reaction evidence="14">
        <text>L-seryl-[protein] + ATP = O-phospho-L-seryl-[protein] + ADP + H(+)</text>
        <dbReference type="Rhea" id="RHEA:17989"/>
        <dbReference type="Rhea" id="RHEA-COMP:9863"/>
        <dbReference type="Rhea" id="RHEA-COMP:11604"/>
        <dbReference type="ChEBI" id="CHEBI:15378"/>
        <dbReference type="ChEBI" id="CHEBI:29999"/>
        <dbReference type="ChEBI" id="CHEBI:30616"/>
        <dbReference type="ChEBI" id="CHEBI:83421"/>
        <dbReference type="ChEBI" id="CHEBI:456216"/>
        <dbReference type="EC" id="2.7.11.1"/>
    </reaction>
</comment>
<dbReference type="PROSITE" id="PS51285">
    <property type="entry name" value="AGC_KINASE_CTER"/>
    <property type="match status" value="1"/>
</dbReference>
<feature type="compositionally biased region" description="Basic and acidic residues" evidence="15">
    <location>
        <begin position="1671"/>
        <end position="1680"/>
    </location>
</feature>
<feature type="region of interest" description="Disordered" evidence="15">
    <location>
        <begin position="1844"/>
        <end position="1885"/>
    </location>
</feature>
<reference evidence="20" key="1">
    <citation type="submission" date="2017-02" db="UniProtKB">
        <authorList>
            <consortium name="WormBaseParasite"/>
        </authorList>
    </citation>
    <scope>IDENTIFICATION</scope>
</reference>
<evidence type="ECO:0000256" key="1">
    <source>
        <dbReference type="ARBA" id="ARBA00001946"/>
    </source>
</evidence>
<dbReference type="PANTHER" id="PTHR24356:SF414">
    <property type="entry name" value="NON-SPECIFIC SERINE_THREONINE PROTEIN KINASE"/>
    <property type="match status" value="1"/>
</dbReference>
<feature type="domain" description="Protein kinase" evidence="16">
    <location>
        <begin position="892"/>
        <end position="1165"/>
    </location>
</feature>
<dbReference type="STRING" id="131310.A0A0N5A3N4"/>
<evidence type="ECO:0000256" key="15">
    <source>
        <dbReference type="SAM" id="MobiDB-lite"/>
    </source>
</evidence>
<dbReference type="FunFam" id="1.10.510.10:FF:000012">
    <property type="entry name" value="microtubule-associated serine/threonine-protein kinase 2 isoform X1"/>
    <property type="match status" value="1"/>
</dbReference>
<feature type="compositionally biased region" description="Basic residues" evidence="15">
    <location>
        <begin position="1681"/>
        <end position="1701"/>
    </location>
</feature>
<dbReference type="WBParaSite" id="PTRK_0001623800.1">
    <property type="protein sequence ID" value="PTRK_0001623800.1"/>
    <property type="gene ID" value="PTRK_0001623800"/>
</dbReference>
<dbReference type="Gene3D" id="3.30.200.20">
    <property type="entry name" value="Phosphorylase Kinase, domain 1"/>
    <property type="match status" value="1"/>
</dbReference>
<dbReference type="Gene3D" id="2.30.42.10">
    <property type="match status" value="1"/>
</dbReference>
<dbReference type="PROSITE" id="PS50106">
    <property type="entry name" value="PDZ"/>
    <property type="match status" value="1"/>
</dbReference>
<dbReference type="InterPro" id="IPR023142">
    <property type="entry name" value="MAST_pre-PK_dom_sf"/>
</dbReference>
<dbReference type="InterPro" id="IPR037711">
    <property type="entry name" value="MAST"/>
</dbReference>
<feature type="region of interest" description="Disordered" evidence="15">
    <location>
        <begin position="1266"/>
        <end position="1308"/>
    </location>
</feature>
<feature type="compositionally biased region" description="Polar residues" evidence="15">
    <location>
        <begin position="1766"/>
        <end position="1782"/>
    </location>
</feature>
<dbReference type="SUPFAM" id="SSF56112">
    <property type="entry name" value="Protein kinase-like (PK-like)"/>
    <property type="match status" value="1"/>
</dbReference>
<dbReference type="GO" id="GO:0005524">
    <property type="term" value="F:ATP binding"/>
    <property type="evidence" value="ECO:0007669"/>
    <property type="project" value="UniProtKB-KW"/>
</dbReference>
<comment type="subcellular location">
    <subcellularLocation>
        <location evidence="2">Cytoplasm</location>
    </subcellularLocation>
</comment>
<dbReference type="Pfam" id="PF00069">
    <property type="entry name" value="Pkinase"/>
    <property type="match status" value="1"/>
</dbReference>
<dbReference type="PROSITE" id="PS50011">
    <property type="entry name" value="PROTEIN_KINASE_DOM"/>
    <property type="match status" value="1"/>
</dbReference>
<feature type="region of interest" description="Disordered" evidence="15">
    <location>
        <begin position="1412"/>
        <end position="1434"/>
    </location>
</feature>
<feature type="compositionally biased region" description="Low complexity" evidence="15">
    <location>
        <begin position="1524"/>
        <end position="1539"/>
    </location>
</feature>
<comment type="similarity">
    <text evidence="3">Belongs to the protein kinase superfamily. AGC Ser/Thr protein kinase family.</text>
</comment>
<dbReference type="FunFam" id="1.20.1480.20:FF:000001">
    <property type="entry name" value="microtubule-associated serine/threonine-protein kinase 4 isoform X1"/>
    <property type="match status" value="1"/>
</dbReference>
<dbReference type="GO" id="GO:0000287">
    <property type="term" value="F:magnesium ion binding"/>
    <property type="evidence" value="ECO:0007669"/>
    <property type="project" value="InterPro"/>
</dbReference>
<feature type="region of interest" description="Disordered" evidence="15">
    <location>
        <begin position="141"/>
        <end position="162"/>
    </location>
</feature>
<accession>A0A0N5A3N4</accession>
<dbReference type="SMART" id="SM00228">
    <property type="entry name" value="PDZ"/>
    <property type="match status" value="1"/>
</dbReference>
<protein>
    <recommendedName>
        <fullName evidence="4">non-specific serine/threonine protein kinase</fullName>
        <ecNumber evidence="4">2.7.11.1</ecNumber>
    </recommendedName>
</protein>
<dbReference type="InterPro" id="IPR036034">
    <property type="entry name" value="PDZ_sf"/>
</dbReference>
<dbReference type="InterPro" id="IPR001478">
    <property type="entry name" value="PDZ"/>
</dbReference>
<feature type="compositionally biased region" description="Basic and acidic residues" evidence="15">
    <location>
        <begin position="1755"/>
        <end position="1765"/>
    </location>
</feature>
<evidence type="ECO:0000256" key="9">
    <source>
        <dbReference type="ARBA" id="ARBA00022741"/>
    </source>
</evidence>
<dbReference type="Pfam" id="PF08926">
    <property type="entry name" value="DUF1908"/>
    <property type="match status" value="2"/>
</dbReference>
<keyword evidence="19" id="KW-1185">Reference proteome</keyword>
<evidence type="ECO:0000256" key="11">
    <source>
        <dbReference type="ARBA" id="ARBA00022840"/>
    </source>
</evidence>
<proteinExistence type="inferred from homology"/>
<feature type="region of interest" description="Disordered" evidence="15">
    <location>
        <begin position="1448"/>
        <end position="1467"/>
    </location>
</feature>
<evidence type="ECO:0000259" key="17">
    <source>
        <dbReference type="PROSITE" id="PS50106"/>
    </source>
</evidence>
<dbReference type="InterPro" id="IPR008271">
    <property type="entry name" value="Ser/Thr_kinase_AS"/>
</dbReference>
<feature type="compositionally biased region" description="Low complexity" evidence="15">
    <location>
        <begin position="32"/>
        <end position="46"/>
    </location>
</feature>
<dbReference type="SUPFAM" id="SSF140482">
    <property type="entry name" value="MAST3 pre-PK domain-like"/>
    <property type="match status" value="1"/>
</dbReference>
<feature type="compositionally biased region" description="Basic and acidic residues" evidence="15">
    <location>
        <begin position="19"/>
        <end position="29"/>
    </location>
</feature>
<evidence type="ECO:0000256" key="5">
    <source>
        <dbReference type="ARBA" id="ARBA00022490"/>
    </source>
</evidence>
<dbReference type="PANTHER" id="PTHR24356">
    <property type="entry name" value="SERINE/THREONINE-PROTEIN KINASE"/>
    <property type="match status" value="1"/>
</dbReference>
<dbReference type="CDD" id="cd05609">
    <property type="entry name" value="STKc_MAST"/>
    <property type="match status" value="1"/>
</dbReference>
<dbReference type="PROSITE" id="PS00108">
    <property type="entry name" value="PROTEIN_KINASE_ST"/>
    <property type="match status" value="1"/>
</dbReference>
<keyword evidence="6" id="KW-0723">Serine/threonine-protein kinase</keyword>
<keyword evidence="11" id="KW-0067">ATP-binding</keyword>
<evidence type="ECO:0000256" key="3">
    <source>
        <dbReference type="ARBA" id="ARBA00009903"/>
    </source>
</evidence>
<feature type="region of interest" description="Disordered" evidence="15">
    <location>
        <begin position="242"/>
        <end position="270"/>
    </location>
</feature>
<dbReference type="InterPro" id="IPR050236">
    <property type="entry name" value="Ser_Thr_kinase_AGC"/>
</dbReference>
<dbReference type="Gene3D" id="1.10.510.10">
    <property type="entry name" value="Transferase(Phosphotransferase) domain 1"/>
    <property type="match status" value="1"/>
</dbReference>
<name>A0A0N5A3N4_PARTI</name>
<organism evidence="19 20">
    <name type="scientific">Parastrongyloides trichosuri</name>
    <name type="common">Possum-specific nematode worm</name>
    <dbReference type="NCBI Taxonomy" id="131310"/>
    <lineage>
        <taxon>Eukaryota</taxon>
        <taxon>Metazoa</taxon>
        <taxon>Ecdysozoa</taxon>
        <taxon>Nematoda</taxon>
        <taxon>Chromadorea</taxon>
        <taxon>Rhabditida</taxon>
        <taxon>Tylenchina</taxon>
        <taxon>Panagrolaimomorpha</taxon>
        <taxon>Strongyloidoidea</taxon>
        <taxon>Strongyloididae</taxon>
        <taxon>Parastrongyloides</taxon>
    </lineage>
</organism>
<evidence type="ECO:0000256" key="8">
    <source>
        <dbReference type="ARBA" id="ARBA00022679"/>
    </source>
</evidence>
<comment type="cofactor">
    <cofactor evidence="1">
        <name>Mg(2+)</name>
        <dbReference type="ChEBI" id="CHEBI:18420"/>
    </cofactor>
</comment>
<evidence type="ECO:0000313" key="20">
    <source>
        <dbReference type="WBParaSite" id="PTRK_0001623800.1"/>
    </source>
</evidence>
<evidence type="ECO:0000256" key="7">
    <source>
        <dbReference type="ARBA" id="ARBA00022553"/>
    </source>
</evidence>
<feature type="compositionally biased region" description="Polar residues" evidence="15">
    <location>
        <begin position="1720"/>
        <end position="1754"/>
    </location>
</feature>
<keyword evidence="12" id="KW-0460">Magnesium</keyword>
<feature type="region of interest" description="Disordered" evidence="15">
    <location>
        <begin position="1"/>
        <end position="46"/>
    </location>
</feature>
<keyword evidence="5" id="KW-0963">Cytoplasm</keyword>
<dbReference type="GO" id="GO:0004674">
    <property type="term" value="F:protein serine/threonine kinase activity"/>
    <property type="evidence" value="ECO:0007669"/>
    <property type="project" value="UniProtKB-KW"/>
</dbReference>
<evidence type="ECO:0000256" key="6">
    <source>
        <dbReference type="ARBA" id="ARBA00022527"/>
    </source>
</evidence>
<feature type="compositionally biased region" description="Low complexity" evidence="15">
    <location>
        <begin position="1412"/>
        <end position="1427"/>
    </location>
</feature>
<dbReference type="SUPFAM" id="SSF50156">
    <property type="entry name" value="PDZ domain-like"/>
    <property type="match status" value="1"/>
</dbReference>
<dbReference type="InterPro" id="IPR015022">
    <property type="entry name" value="MAST_pre-PK_dom"/>
</dbReference>
<feature type="compositionally biased region" description="Polar residues" evidence="15">
    <location>
        <begin position="1297"/>
        <end position="1308"/>
    </location>
</feature>
<dbReference type="EC" id="2.7.11.1" evidence="4"/>
<evidence type="ECO:0000256" key="12">
    <source>
        <dbReference type="ARBA" id="ARBA00022842"/>
    </source>
</evidence>
<feature type="compositionally biased region" description="Polar residues" evidence="15">
    <location>
        <begin position="1866"/>
        <end position="1885"/>
    </location>
</feature>
<evidence type="ECO:0000313" key="19">
    <source>
        <dbReference type="Proteomes" id="UP000038045"/>
    </source>
</evidence>
<dbReference type="Pfam" id="PF00595">
    <property type="entry name" value="PDZ"/>
    <property type="match status" value="1"/>
</dbReference>
<dbReference type="FunFam" id="3.30.200.20:FF:000012">
    <property type="entry name" value="microtubule-associated serine/threonine-protein kinase 2 isoform X1"/>
    <property type="match status" value="1"/>
</dbReference>
<feature type="compositionally biased region" description="Polar residues" evidence="15">
    <location>
        <begin position="1540"/>
        <end position="1554"/>
    </location>
</feature>
<evidence type="ECO:0000259" key="18">
    <source>
        <dbReference type="PROSITE" id="PS51285"/>
    </source>
</evidence>
<dbReference type="InterPro" id="IPR011009">
    <property type="entry name" value="Kinase-like_dom_sf"/>
</dbReference>
<dbReference type="Gene3D" id="1.20.1480.20">
    <property type="entry name" value="MAST3 pre-PK domain-like"/>
    <property type="match status" value="1"/>
</dbReference>
<keyword evidence="7" id="KW-0597">Phosphoprotein</keyword>
<evidence type="ECO:0000256" key="10">
    <source>
        <dbReference type="ARBA" id="ARBA00022777"/>
    </source>
</evidence>
<dbReference type="InterPro" id="IPR000961">
    <property type="entry name" value="AGC-kinase_C"/>
</dbReference>
<evidence type="ECO:0000256" key="2">
    <source>
        <dbReference type="ARBA" id="ARBA00004496"/>
    </source>
</evidence>
<evidence type="ECO:0000256" key="4">
    <source>
        <dbReference type="ARBA" id="ARBA00012513"/>
    </source>
</evidence>
<dbReference type="GO" id="GO:0035556">
    <property type="term" value="P:intracellular signal transduction"/>
    <property type="evidence" value="ECO:0007669"/>
    <property type="project" value="TreeGrafter"/>
</dbReference>
<feature type="region of interest" description="Disordered" evidence="15">
    <location>
        <begin position="1500"/>
        <end position="1554"/>
    </location>
</feature>
<evidence type="ECO:0000256" key="13">
    <source>
        <dbReference type="ARBA" id="ARBA00047899"/>
    </source>
</evidence>
<feature type="compositionally biased region" description="Low complexity" evidence="15">
    <location>
        <begin position="1500"/>
        <end position="1516"/>
    </location>
</feature>
<keyword evidence="10" id="KW-0418">Kinase</keyword>
<keyword evidence="9" id="KW-0547">Nucleotide-binding</keyword>
<comment type="catalytic activity">
    <reaction evidence="13">
        <text>L-threonyl-[protein] + ATP = O-phospho-L-threonyl-[protein] + ADP + H(+)</text>
        <dbReference type="Rhea" id="RHEA:46608"/>
        <dbReference type="Rhea" id="RHEA-COMP:11060"/>
        <dbReference type="Rhea" id="RHEA-COMP:11605"/>
        <dbReference type="ChEBI" id="CHEBI:15378"/>
        <dbReference type="ChEBI" id="CHEBI:30013"/>
        <dbReference type="ChEBI" id="CHEBI:30616"/>
        <dbReference type="ChEBI" id="CHEBI:61977"/>
        <dbReference type="ChEBI" id="CHEBI:456216"/>
        <dbReference type="EC" id="2.7.11.1"/>
    </reaction>
</comment>
<evidence type="ECO:0000256" key="14">
    <source>
        <dbReference type="ARBA" id="ARBA00048679"/>
    </source>
</evidence>
<feature type="region of interest" description="Disordered" evidence="15">
    <location>
        <begin position="1666"/>
        <end position="1782"/>
    </location>
</feature>
<dbReference type="Proteomes" id="UP000038045">
    <property type="component" value="Unplaced"/>
</dbReference>
<evidence type="ECO:0000259" key="16">
    <source>
        <dbReference type="PROSITE" id="PS50011"/>
    </source>
</evidence>
<feature type="domain" description="PDZ" evidence="17">
    <location>
        <begin position="1575"/>
        <end position="1664"/>
    </location>
</feature>
<dbReference type="InterPro" id="IPR000719">
    <property type="entry name" value="Prot_kinase_dom"/>
</dbReference>
<dbReference type="SMART" id="SM00220">
    <property type="entry name" value="S_TKc"/>
    <property type="match status" value="1"/>
</dbReference>
<dbReference type="GO" id="GO:0005737">
    <property type="term" value="C:cytoplasm"/>
    <property type="evidence" value="ECO:0007669"/>
    <property type="project" value="UniProtKB-SubCell"/>
</dbReference>
<feature type="domain" description="AGC-kinase C-terminal" evidence="18">
    <location>
        <begin position="1166"/>
        <end position="1229"/>
    </location>
</feature>
<feature type="compositionally biased region" description="Low complexity" evidence="15">
    <location>
        <begin position="254"/>
        <end position="265"/>
    </location>
</feature>
<sequence>MHKQSIDFPLPDTNPRPRAKTESYYDKSGENSSVKTSHSTSSSLYKSGNNSIQYRRHIQSPLLLNESILQSKNNYLFATGDCLSPSVLLSPVLTRPIRSLSTQSTNNFIRTTSVGSGNGIINSGISDNEFECSWMESNDQSSFRSRNNSRTSHISDSNSIISNTNQSITTGNVINNANNISGSTISSGTLAQMSSGTHDATSSYPSHYSVLNPSQFYREGKLRKSICYDESIESPNNLQRESYQLSPIPGKGNSSSLSSHPNASSITSQYNISDSSETFMSRPESVAEGKYTNSLHSSFSVLNPNENIMGRSHVLASSNYTLNPIQRFTRRPSIAATSISSLQGQHYNDSHFLLESTNTPSQSCRNNMIRMRHSLGHSDPELSSIYSTKSSRSSIGSRKSTVSIMSSFSGNGILSRTKKERRSTGLCNYNNQCHDSLMSKTNKNIAYKKSVDTNQSIVPIARCKSPVNRVKLRNAIGRESLRSHINPVIAKHSVTKHNNPNLPPHVNLAEHRRWSLASLPSTSGYGTPGSSSALSSQYSSQEQINELFNDMRIEKDKQYHCGEHSTDGNEEIHKSLFRPRSRSLSSPVCFLNENVSEVPLMSTVFKERFPKAKHYMEELLRQFIAENIPLSGTSTTIDIASLETSPGKLTSPSFSSKNSTIANDLIQHSDVSTNTCRSLNMQSLNTSHSSSINSIMSNRRSIIVSGAESITCDTNTLNCVSDGATRFIHHQIVEIASDCYQKSKDDGLSSNYFLEMTCKLDELLVEGQHKVSDECFNYLSKIVKELLMIISRPARLLECLEFDPDDFYKLLQETEGALRQQLVQTNKKPRDLPQYILEKLGLDKGLNSSPLEERFSKNSSVDTELYNNLEKSSTTSSIDSKPKGIQPYESDFETIRLISNGAYGAVYLVRHKITRQRFALKKMKKQTLILRNQVDQVYAERDILTFTDNPFVVSFFGSFETKTYLCMLLEYVEGGDCASLLKIAGVLPLELTRLYSAETVLAIEYLHSYGIVHRDLKPDNLLITAMGHIKLTDFGLSKIGLMNRTTLASESTVDDIHQFKDMQLCGTPDYIAPEVILRQGYGKPVDWWALGIIVYEFLVGVVPFCGDTPENLFASIIRDEPEFPEGEEALDPEAEDMIKMLLEKNPDERLGTFGGAVQVSSHLFFKSLDFNSLLRQKAEFVPKLQGEEDTSYFDTRSDRYNHDADSGDEETPMFLSFNTATPRHSICAIDSQHPGSSNSFSVTLPGIVNSSTSSICNTSFFNNDMNPPTKKSISVDNDGITTRDTSSNDISGHKKLTSSPSDRTFNKLDTTSRQLRTAFSSESQESLQTPSAVVLRKKFSAQRHLNSSTSSSGTNCTGCIGAGGSSSNSSLDASNFTLTESTGSALAQMCKKTSPLASPLPRLQVSAYNATSVSNNQESSNSQVQQQPDLSPVDEHYSNIKNYIDETWKGSNNQKKPHPTLLHTLRRPKSSLSGLVVSEENRGSIKKDSVDESLQVLIPTSSSSSTNQPSHSTVSSGQLSPGANSVSSVSSFDSNSPNVTTSINEGTNSNQSSSTIFLHPTISHTPTSMLGKGRIVTIHKGSRGFGFTIKSIKVFENSESNYFTIEHIINTVLQNSPAEKAGLLPNEFITHINNSSVNNITYYECMQKILSAGSCIQLRVIPMSQTSIREGTGRRDDGHMPKRLPKKNNKQQKLDKKHRKGSSLLRRLSGKRGTTDIIPGSSTQKQTFMPRSVSSQDGVALSTTTPINSSNTLHPNDEYNGRNKTNESTTISPSRSRLSSTTVMPEIPSIVKTSASIEPISPIAVKGDIPVNTVLKTEVQTTIPNKKHVIKAESTARTMINNFLGSRDKNKSQAQTSKVLSPPTELASSSVDGSSNRIRRSPNTTRRLSAAKLVVNKFLKNNLDN</sequence>
<keyword evidence="8" id="KW-0808">Transferase</keyword>
<feature type="compositionally biased region" description="Polar residues" evidence="15">
    <location>
        <begin position="1266"/>
        <end position="1290"/>
    </location>
</feature>